<organism evidence="1">
    <name type="scientific">uncultured prokaryote</name>
    <dbReference type="NCBI Taxonomy" id="198431"/>
    <lineage>
        <taxon>unclassified sequences</taxon>
        <taxon>environmental samples</taxon>
    </lineage>
</organism>
<dbReference type="EMBL" id="LN852829">
    <property type="protein sequence ID" value="CRY94051.1"/>
    <property type="molecule type" value="Genomic_DNA"/>
</dbReference>
<accession>A0A0H5PWC2</accession>
<geneLocation type="plasmid" evidence="1">
    <name>pRGRH0139</name>
</geneLocation>
<name>A0A0H5PWC2_9ZZZZ</name>
<reference evidence="1" key="1">
    <citation type="submission" date="2015-06" db="EMBL/GenBank/DDBJ databases">
        <authorList>
            <person name="Joergensen T."/>
        </authorList>
    </citation>
    <scope>NUCLEOTIDE SEQUENCE</scope>
    <source>
        <plasmid evidence="1">pRGRH0139</plasmid>
    </source>
</reference>
<sequence>MLNKIEVMDAIQGLSRTQVDILKALADRIQQREAEAKRMNLDTISYSYRLTMEDQHNILPELETDEDVIEKMWWALNNLRFSAVHRLKGNTVHCDVWILKFSRNIYDNSLYILIDKDRIEEYRALAA</sequence>
<reference evidence="1" key="2">
    <citation type="submission" date="2015-07" db="EMBL/GenBank/DDBJ databases">
        <title>Plasmids, circular viruses and viroids from rat gut.</title>
        <authorList>
            <person name="Jorgensen T.J."/>
            <person name="Hansen M.A."/>
            <person name="Xu Z."/>
            <person name="Tabak M.A."/>
            <person name="Sorensen S.J."/>
            <person name="Hansen L.H."/>
        </authorList>
    </citation>
    <scope>NUCLEOTIDE SEQUENCE</scope>
    <source>
        <plasmid evidence="1">pRGRH0139</plasmid>
    </source>
</reference>
<evidence type="ECO:0000313" key="1">
    <source>
        <dbReference type="EMBL" id="CRY94051.1"/>
    </source>
</evidence>
<dbReference type="AlphaFoldDB" id="A0A0H5PWC2"/>
<keyword evidence="1" id="KW-0614">Plasmid</keyword>
<proteinExistence type="predicted"/>
<protein>
    <submittedName>
        <fullName evidence="1">Uncharacterized protein</fullName>
    </submittedName>
</protein>